<dbReference type="SUPFAM" id="SSF64496">
    <property type="entry name" value="DNA-binding domain of intron-encoded endonucleases"/>
    <property type="match status" value="1"/>
</dbReference>
<name>A0A6C0HWY5_9ZZZZ</name>
<dbReference type="InterPro" id="IPR004860">
    <property type="entry name" value="LAGLIDADG_dom"/>
</dbReference>
<protein>
    <recommendedName>
        <fullName evidence="5">Homing endonuclease LAGLIDADG domain-containing protein</fullName>
    </recommendedName>
</protein>
<dbReference type="AlphaFoldDB" id="A0A6C0HWY5"/>
<dbReference type="GO" id="GO:0004519">
    <property type="term" value="F:endonuclease activity"/>
    <property type="evidence" value="ECO:0007669"/>
    <property type="project" value="InterPro"/>
</dbReference>
<reference evidence="4" key="1">
    <citation type="journal article" date="2020" name="Nature">
        <title>Giant virus diversity and host interactions through global metagenomics.</title>
        <authorList>
            <person name="Schulz F."/>
            <person name="Roux S."/>
            <person name="Paez-Espino D."/>
            <person name="Jungbluth S."/>
            <person name="Walsh D.A."/>
            <person name="Denef V.J."/>
            <person name="McMahon K.D."/>
            <person name="Konstantinidis K.T."/>
            <person name="Eloe-Fadrosh E.A."/>
            <person name="Kyrpides N.C."/>
            <person name="Woyke T."/>
        </authorList>
    </citation>
    <scope>NUCLEOTIDE SEQUENCE</scope>
    <source>
        <strain evidence="4">GVMAG-M-3300023184-178</strain>
    </source>
</reference>
<dbReference type="Gene3D" id="3.10.28.10">
    <property type="entry name" value="Homing endonucleases"/>
    <property type="match status" value="2"/>
</dbReference>
<dbReference type="InterPro" id="IPR027434">
    <property type="entry name" value="Homing_endonucl"/>
</dbReference>
<proteinExistence type="predicted"/>
<feature type="compositionally biased region" description="Basic and acidic residues" evidence="1">
    <location>
        <begin position="327"/>
        <end position="341"/>
    </location>
</feature>
<dbReference type="InterPro" id="IPR003611">
    <property type="entry name" value="NUMOD3"/>
</dbReference>
<evidence type="ECO:0000259" key="3">
    <source>
        <dbReference type="Pfam" id="PF07460"/>
    </source>
</evidence>
<evidence type="ECO:0000313" key="4">
    <source>
        <dbReference type="EMBL" id="QHT85019.1"/>
    </source>
</evidence>
<dbReference type="Pfam" id="PF07460">
    <property type="entry name" value="NUMOD3"/>
    <property type="match status" value="1"/>
</dbReference>
<feature type="domain" description="Homing endonuclease LAGLIDADG" evidence="2">
    <location>
        <begin position="175"/>
        <end position="226"/>
    </location>
</feature>
<evidence type="ECO:0000256" key="1">
    <source>
        <dbReference type="SAM" id="MobiDB-lite"/>
    </source>
</evidence>
<feature type="domain" description="Nuclease associated modular" evidence="3">
    <location>
        <begin position="324"/>
        <end position="347"/>
    </location>
</feature>
<organism evidence="4">
    <name type="scientific">viral metagenome</name>
    <dbReference type="NCBI Taxonomy" id="1070528"/>
    <lineage>
        <taxon>unclassified sequences</taxon>
        <taxon>metagenomes</taxon>
        <taxon>organismal metagenomes</taxon>
    </lineage>
</organism>
<dbReference type="Pfam" id="PF00961">
    <property type="entry name" value="LAGLIDADG_1"/>
    <property type="match status" value="1"/>
</dbReference>
<dbReference type="SUPFAM" id="SSF55608">
    <property type="entry name" value="Homing endonucleases"/>
    <property type="match status" value="2"/>
</dbReference>
<accession>A0A6C0HWY5</accession>
<dbReference type="EMBL" id="MN740030">
    <property type="protein sequence ID" value="QHT85019.1"/>
    <property type="molecule type" value="Genomic_DNA"/>
</dbReference>
<sequence length="503" mass="59322">MTDTIEEDNQQKMDKYKCSPPHPSYISGLIDGDGCVFIRKISDGYQSGITITQCRTNVLQIIRYHFGGSITSSTNRNNKIDNLMDETNEYFHKHNVRNQYNLLIRSNEYQVLLEYLQNSFIIKQKQYMALYEFNKLTNLHDKIAEKEILFSTCSGCNLKCEINSINLSRINIEYISGLFDAEGCFYINKNNNAFYTSISQKNHPLILYEIQKYLCFGKIERDIEFKITKKLDCLKFIRLVKPHLIVKYNQAEAFETFLQTNDTIIKEKMYKICNEEKHKIENFIDLNQNDVGKEGYVETIRLRELKEKVCKQILIKQVYKEKSEKMKGEGNHNYGKEFSKETKKKMSNSIKDAKNSVSDETIIKVRQMIKEGHKNIDIQHTLNLPRHTITRIKNGTICCRIEEKINTKSMTKEEVNLSKRKIQSDEIINVIEKYISNWKPKQILDYLIEEREKNNIPNTITIDIVKNIKRNMKNNQKIIYESEVSLEKYNYYTELINKYNETS</sequence>
<evidence type="ECO:0008006" key="5">
    <source>
        <dbReference type="Google" id="ProtNLM"/>
    </source>
</evidence>
<feature type="region of interest" description="Disordered" evidence="1">
    <location>
        <begin position="327"/>
        <end position="351"/>
    </location>
</feature>
<dbReference type="GO" id="GO:0003677">
    <property type="term" value="F:DNA binding"/>
    <property type="evidence" value="ECO:0007669"/>
    <property type="project" value="InterPro"/>
</dbReference>
<evidence type="ECO:0000259" key="2">
    <source>
        <dbReference type="Pfam" id="PF00961"/>
    </source>
</evidence>